<sequence length="131" mass="14332">MTIMNLQQCKVCTKRKFSPSVGLICGLTMEKPNFQDRCDDGELDEAEAVRLEKLRSEAEEEEVSSGFFGAEKQGMKKGVLGGVVMITIAIVWFFGGLAAGYIFYYPPILFIIGLVAVVKGIMDGNLAGKKK</sequence>
<feature type="transmembrane region" description="Helical" evidence="1">
    <location>
        <begin position="78"/>
        <end position="95"/>
    </location>
</feature>
<protein>
    <submittedName>
        <fullName evidence="2">Uncharacterized protein</fullName>
    </submittedName>
</protein>
<evidence type="ECO:0000313" key="2">
    <source>
        <dbReference type="EMBL" id="MBS2099559.1"/>
    </source>
</evidence>
<comment type="caution">
    <text evidence="2">The sequence shown here is derived from an EMBL/GenBank/DDBJ whole genome shotgun (WGS) entry which is preliminary data.</text>
</comment>
<evidence type="ECO:0000313" key="3">
    <source>
        <dbReference type="Proteomes" id="UP000708576"/>
    </source>
</evidence>
<feature type="transmembrane region" description="Helical" evidence="1">
    <location>
        <begin position="101"/>
        <end position="122"/>
    </location>
</feature>
<keyword evidence="3" id="KW-1185">Reference proteome</keyword>
<keyword evidence="1" id="KW-1133">Transmembrane helix</keyword>
<dbReference type="Proteomes" id="UP000708576">
    <property type="component" value="Unassembled WGS sequence"/>
</dbReference>
<keyword evidence="1" id="KW-0472">Membrane</keyword>
<dbReference type="RefSeq" id="WP_212216802.1">
    <property type="nucleotide sequence ID" value="NZ_JAGUCO010000012.1"/>
</dbReference>
<proteinExistence type="predicted"/>
<dbReference type="EMBL" id="JAGUCO010000012">
    <property type="protein sequence ID" value="MBS2099559.1"/>
    <property type="molecule type" value="Genomic_DNA"/>
</dbReference>
<reference evidence="2 3" key="1">
    <citation type="journal article" date="2015" name="Int. J. Syst. Evol. Microbiol.">
        <title>Carboxylicivirga linearis sp. nov., isolated from a sea cucumber culture pond.</title>
        <authorList>
            <person name="Wang F.Q."/>
            <person name="Zhou Y.X."/>
            <person name="Lin X.Z."/>
            <person name="Chen G.J."/>
            <person name="Du Z.J."/>
        </authorList>
    </citation>
    <scope>NUCLEOTIDE SEQUENCE [LARGE SCALE GENOMIC DNA]</scope>
    <source>
        <strain evidence="2 3">FB218</strain>
    </source>
</reference>
<organism evidence="2 3">
    <name type="scientific">Carboxylicivirga linearis</name>
    <dbReference type="NCBI Taxonomy" id="1628157"/>
    <lineage>
        <taxon>Bacteria</taxon>
        <taxon>Pseudomonadati</taxon>
        <taxon>Bacteroidota</taxon>
        <taxon>Bacteroidia</taxon>
        <taxon>Marinilabiliales</taxon>
        <taxon>Marinilabiliaceae</taxon>
        <taxon>Carboxylicivirga</taxon>
    </lineage>
</organism>
<name>A0ABS5JXK4_9BACT</name>
<gene>
    <name evidence="2" type="ORF">KEM10_14785</name>
</gene>
<keyword evidence="1" id="KW-0812">Transmembrane</keyword>
<accession>A0ABS5JXK4</accession>
<evidence type="ECO:0000256" key="1">
    <source>
        <dbReference type="SAM" id="Phobius"/>
    </source>
</evidence>